<reference evidence="2 3" key="1">
    <citation type="submission" date="2008-01" db="EMBL/GenBank/DDBJ databases">
        <authorList>
            <person name="Wagner-Dobler I."/>
            <person name="Ferriera S."/>
            <person name="Johnson J."/>
            <person name="Kravitz S."/>
            <person name="Beeson K."/>
            <person name="Sutton G."/>
            <person name="Rogers Y.-H."/>
            <person name="Friedman R."/>
            <person name="Frazier M."/>
            <person name="Venter J.C."/>
        </authorList>
    </citation>
    <scope>NUCLEOTIDE SEQUENCE [LARGE SCALE GENOMIC DNA]</scope>
    <source>
        <strain evidence="3">DSM 17067 / NCIMB 14079 / DFL-11</strain>
    </source>
</reference>
<dbReference type="RefSeq" id="WP_167578977.1">
    <property type="nucleotide sequence ID" value="NZ_CM011002.1"/>
</dbReference>
<protein>
    <submittedName>
        <fullName evidence="2">Uncharacterized protein</fullName>
    </submittedName>
</protein>
<dbReference type="Proteomes" id="UP000004703">
    <property type="component" value="Chromosome"/>
</dbReference>
<proteinExistence type="predicted"/>
<evidence type="ECO:0000256" key="1">
    <source>
        <dbReference type="SAM" id="MobiDB-lite"/>
    </source>
</evidence>
<feature type="region of interest" description="Disordered" evidence="1">
    <location>
        <begin position="28"/>
        <end position="51"/>
    </location>
</feature>
<name>A0A5E8UXJ3_ROSAD</name>
<reference evidence="2 3" key="2">
    <citation type="submission" date="2013-04" db="EMBL/GenBank/DDBJ databases">
        <authorList>
            <person name="Fiebig A."/>
            <person name="Pradella S."/>
            <person name="Wagner-Doebler I."/>
        </authorList>
    </citation>
    <scope>NUCLEOTIDE SEQUENCE [LARGE SCALE GENOMIC DNA]</scope>
    <source>
        <strain evidence="3">DSM 17067 / NCIMB 14079 / DFL-11</strain>
    </source>
</reference>
<organism evidence="2 3">
    <name type="scientific">Roseibium alexandrii (strain DSM 17067 / NCIMB 14079 / DFL-11)</name>
    <name type="common">Labrenzia alexandrii</name>
    <dbReference type="NCBI Taxonomy" id="244592"/>
    <lineage>
        <taxon>Bacteria</taxon>
        <taxon>Pseudomonadati</taxon>
        <taxon>Pseudomonadota</taxon>
        <taxon>Alphaproteobacteria</taxon>
        <taxon>Hyphomicrobiales</taxon>
        <taxon>Stappiaceae</taxon>
        <taxon>Roseibium</taxon>
    </lineage>
</organism>
<sequence length="51" mass="5709">MFRWRKVLEGFAAKLQRDLEGVTFPVRSRRKAGTAPSDARTDLASSALSRT</sequence>
<dbReference type="AlphaFoldDB" id="A0A5E8UXJ3"/>
<comment type="caution">
    <text evidence="2">The sequence shown here is derived from an EMBL/GenBank/DDBJ whole genome shotgun (WGS) entry which is preliminary data.</text>
</comment>
<dbReference type="EMBL" id="ACCU02000003">
    <property type="protein sequence ID" value="RMX61883.1"/>
    <property type="molecule type" value="Genomic_DNA"/>
</dbReference>
<accession>A0A5E8UXJ3</accession>
<evidence type="ECO:0000313" key="3">
    <source>
        <dbReference type="Proteomes" id="UP000004703"/>
    </source>
</evidence>
<gene>
    <name evidence="2" type="ORF">SADFL11_00047750</name>
</gene>
<evidence type="ECO:0000313" key="2">
    <source>
        <dbReference type="EMBL" id="RMX61883.1"/>
    </source>
</evidence>